<dbReference type="PIRSF" id="PIRSF000379">
    <property type="entry name" value="For_Ac_trans_1"/>
    <property type="match status" value="1"/>
</dbReference>
<evidence type="ECO:0000256" key="14">
    <source>
        <dbReference type="PIRSR" id="PIRSR000379-1"/>
    </source>
</evidence>
<sequence length="690" mass="77733">MKYKQWEGFETGFWTEEVDVRDFIQKNYTPYDGGDDFLAGPTKATTKLWDMVMDLTKKEREAGGVLDVDSDVPSTVTSHAAGFIDKKLEKVVGLQTDKPFKRALMPWGGISMAVQANESYGFQVSDRVKEIFTKYRKTHNQGVFDAYTPDMRKIRRSHIVTGLPDTYGRGRIIGDYRRLALYGTDFLIEQKIKDAELIDGEMFEEKIRLREEITEQINALKDITKMAASYGFDVSKPASNAVEAFNFTYLAYLAAIKQNNGAAESFGRTSSFLDIYLERDLRNKVITEEQAQELVDHLVMKLRIVKFTRTPAYNEIFSGDPVWATESIAGMGLDGRTLVTKTSFRYIHTLSNMGPSPEPNLTILWSTNLPEGFKEFCAKYSIMYSSMQYENDDIMRTTHGDDYAIACCVSPMKVGKQMQFFGARTNLAKTLLYAINGGVDEISKDQVSPRFEPVTTGDGQLNYDEVWMKFNNMMKWVADKYVNTLNVIHYMHDKYYYESAEMCFYDTNVHRFFATGIAGLSVVADSLSAIKYAKVFPVRDETGIVTSYRTEGDFPKYGNDDDRVDQIAKDVVKIFMNYVRSHFTYRNSEATMSVLTITSNVVYGKSTGDTPCGRRFPEAFAPGANPMHGRDCTGAIASLASVSKIPFKHAADGISNTFSVIPNALGKDDDLIINGDFQVSGEIPEDAKIK</sequence>
<dbReference type="GO" id="GO:0008861">
    <property type="term" value="F:formate C-acetyltransferase activity"/>
    <property type="evidence" value="ECO:0007669"/>
    <property type="project" value="UniProtKB-UniRule"/>
</dbReference>
<evidence type="ECO:0000256" key="3">
    <source>
        <dbReference type="ARBA" id="ARBA00008375"/>
    </source>
</evidence>
<gene>
    <name evidence="19" type="primary">pflD</name>
    <name evidence="19" type="ORF">SCLAR_v1c02360</name>
</gene>
<dbReference type="PANTHER" id="PTHR30191">
    <property type="entry name" value="FORMATE ACETYLTRANSFERASE"/>
    <property type="match status" value="1"/>
</dbReference>
<evidence type="ECO:0000256" key="8">
    <source>
        <dbReference type="ARBA" id="ARBA00022679"/>
    </source>
</evidence>
<organism evidence="19 20">
    <name type="scientific">Spiroplasma clarkii</name>
    <dbReference type="NCBI Taxonomy" id="2139"/>
    <lineage>
        <taxon>Bacteria</taxon>
        <taxon>Bacillati</taxon>
        <taxon>Mycoplasmatota</taxon>
        <taxon>Mollicutes</taxon>
        <taxon>Entomoplasmatales</taxon>
        <taxon>Spiroplasmataceae</taxon>
        <taxon>Spiroplasma</taxon>
    </lineage>
</organism>
<dbReference type="AlphaFoldDB" id="A0A2K8KNK3"/>
<keyword evidence="11 16" id="KW-0012">Acyltransferase</keyword>
<dbReference type="Pfam" id="PF01228">
    <property type="entry name" value="Gly_radical"/>
    <property type="match status" value="1"/>
</dbReference>
<dbReference type="SUPFAM" id="SSF51998">
    <property type="entry name" value="PFL-like glycyl radical enzymes"/>
    <property type="match status" value="1"/>
</dbReference>
<dbReference type="InterPro" id="IPR001150">
    <property type="entry name" value="Gly_radical"/>
</dbReference>
<evidence type="ECO:0000256" key="10">
    <source>
        <dbReference type="ARBA" id="ARBA00023277"/>
    </source>
</evidence>
<dbReference type="PROSITE" id="PS51554">
    <property type="entry name" value="PFL"/>
    <property type="match status" value="1"/>
</dbReference>
<dbReference type="GO" id="GO:0006006">
    <property type="term" value="P:glucose metabolic process"/>
    <property type="evidence" value="ECO:0007669"/>
    <property type="project" value="UniProtKB-UniRule"/>
</dbReference>
<feature type="domain" description="PFL" evidence="18">
    <location>
        <begin position="1"/>
        <end position="615"/>
    </location>
</feature>
<dbReference type="RefSeq" id="WP_100254130.1">
    <property type="nucleotide sequence ID" value="NZ_CP015819.1"/>
</dbReference>
<evidence type="ECO:0000256" key="13">
    <source>
        <dbReference type="ARBA" id="ARBA00049029"/>
    </source>
</evidence>
<accession>A0A2K8KNK3</accession>
<dbReference type="EC" id="2.3.1.54" evidence="4 16"/>
<dbReference type="UniPathway" id="UPA00920">
    <property type="reaction ID" value="UER00891"/>
</dbReference>
<dbReference type="PANTHER" id="PTHR30191:SF0">
    <property type="entry name" value="FORMATE ACETYLTRANSFERASE 1"/>
    <property type="match status" value="1"/>
</dbReference>
<name>A0A2K8KNK3_9MOLU</name>
<keyword evidence="8 16" id="KW-0808">Transferase</keyword>
<comment type="pathway">
    <text evidence="2 16">Fermentation; pyruvate fermentation; formate from pyruvate: step 1/1.</text>
</comment>
<dbReference type="NCBIfam" id="TIGR01255">
    <property type="entry name" value="pyr_form_ly_1"/>
    <property type="match status" value="1"/>
</dbReference>
<feature type="domain" description="Glycine radical" evidence="17">
    <location>
        <begin position="622"/>
        <end position="690"/>
    </location>
</feature>
<evidence type="ECO:0000256" key="2">
    <source>
        <dbReference type="ARBA" id="ARBA00004809"/>
    </source>
</evidence>
<keyword evidence="10 16" id="KW-0119">Carbohydrate metabolism</keyword>
<dbReference type="InterPro" id="IPR005949">
    <property type="entry name" value="Form_AcTrfase"/>
</dbReference>
<reference evidence="19 20" key="1">
    <citation type="submission" date="2017-11" db="EMBL/GenBank/DDBJ databases">
        <title>Complete genome sequence of Spiroplasma clarkii CN-5 (DSM 19994).</title>
        <authorList>
            <person name="Tsai Y.-M."/>
            <person name="Chang A."/>
            <person name="Lo W.-S."/>
            <person name="Kuo C.-H."/>
        </authorList>
    </citation>
    <scope>NUCLEOTIDE SEQUENCE [LARGE SCALE GENOMIC DNA]</scope>
    <source>
        <strain evidence="19 20">CN-5</strain>
    </source>
</reference>
<comment type="catalytic activity">
    <reaction evidence="13 16">
        <text>formate + acetyl-CoA = pyruvate + CoA</text>
        <dbReference type="Rhea" id="RHEA:11844"/>
        <dbReference type="ChEBI" id="CHEBI:15361"/>
        <dbReference type="ChEBI" id="CHEBI:15740"/>
        <dbReference type="ChEBI" id="CHEBI:57287"/>
        <dbReference type="ChEBI" id="CHEBI:57288"/>
        <dbReference type="EC" id="2.3.1.54"/>
    </reaction>
</comment>
<evidence type="ECO:0000256" key="9">
    <source>
        <dbReference type="ARBA" id="ARBA00022818"/>
    </source>
</evidence>
<dbReference type="Proteomes" id="UP000231179">
    <property type="component" value="Chromosome"/>
</dbReference>
<proteinExistence type="inferred from homology"/>
<dbReference type="OrthoDB" id="9803969at2"/>
<keyword evidence="9 16" id="KW-0556">Organic radical</keyword>
<keyword evidence="20" id="KW-1185">Reference proteome</keyword>
<dbReference type="InterPro" id="IPR004184">
    <property type="entry name" value="PFL_dom"/>
</dbReference>
<evidence type="ECO:0000256" key="11">
    <source>
        <dbReference type="ARBA" id="ARBA00023315"/>
    </source>
</evidence>
<evidence type="ECO:0000256" key="4">
    <source>
        <dbReference type="ARBA" id="ARBA00013214"/>
    </source>
</evidence>
<keyword evidence="7 16" id="KW-0313">Glucose metabolism</keyword>
<dbReference type="Gene3D" id="3.20.70.20">
    <property type="match status" value="1"/>
</dbReference>
<dbReference type="EMBL" id="CP024870">
    <property type="protein sequence ID" value="ATX70566.1"/>
    <property type="molecule type" value="Genomic_DNA"/>
</dbReference>
<comment type="caution">
    <text evidence="15">Lacks conserved residue(s) required for the propagation of feature annotation.</text>
</comment>
<keyword evidence="6 16" id="KW-0963">Cytoplasm</keyword>
<feature type="active site" description="S-acetylcysteine intermediate" evidence="14">
    <location>
        <position position="407"/>
    </location>
</feature>
<dbReference type="GO" id="GO:0005829">
    <property type="term" value="C:cytosol"/>
    <property type="evidence" value="ECO:0007669"/>
    <property type="project" value="TreeGrafter"/>
</dbReference>
<comment type="subunit">
    <text evidence="16">Homodimer.</text>
</comment>
<evidence type="ECO:0000256" key="15">
    <source>
        <dbReference type="PROSITE-ProRule" id="PRU00493"/>
    </source>
</evidence>
<evidence type="ECO:0000256" key="6">
    <source>
        <dbReference type="ARBA" id="ARBA00022490"/>
    </source>
</evidence>
<dbReference type="InterPro" id="IPR050244">
    <property type="entry name" value="Auton_GlycylRad_Cofactor"/>
</dbReference>
<feature type="active site" description="Cysteine radical intermediate" evidence="14">
    <location>
        <position position="408"/>
    </location>
</feature>
<evidence type="ECO:0000313" key="20">
    <source>
        <dbReference type="Proteomes" id="UP000231179"/>
    </source>
</evidence>
<evidence type="ECO:0000259" key="17">
    <source>
        <dbReference type="PROSITE" id="PS51149"/>
    </source>
</evidence>
<evidence type="ECO:0000256" key="12">
    <source>
        <dbReference type="ARBA" id="ARBA00031063"/>
    </source>
</evidence>
<evidence type="ECO:0000259" key="18">
    <source>
        <dbReference type="PROSITE" id="PS51554"/>
    </source>
</evidence>
<evidence type="ECO:0000313" key="19">
    <source>
        <dbReference type="EMBL" id="ATX70566.1"/>
    </source>
</evidence>
<dbReference type="Pfam" id="PF02901">
    <property type="entry name" value="PFL-like"/>
    <property type="match status" value="1"/>
</dbReference>
<evidence type="ECO:0000256" key="1">
    <source>
        <dbReference type="ARBA" id="ARBA00004496"/>
    </source>
</evidence>
<comment type="similarity">
    <text evidence="3 16">Belongs to the glycyl radical enzyme (GRE) family. PFL subfamily.</text>
</comment>
<evidence type="ECO:0000256" key="7">
    <source>
        <dbReference type="ARBA" id="ARBA00022526"/>
    </source>
</evidence>
<evidence type="ECO:0000256" key="5">
    <source>
        <dbReference type="ARBA" id="ARBA00013897"/>
    </source>
</evidence>
<evidence type="ECO:0000256" key="16">
    <source>
        <dbReference type="RuleBase" id="RU368075"/>
    </source>
</evidence>
<dbReference type="PROSITE" id="PS51149">
    <property type="entry name" value="GLY_RADICAL_2"/>
    <property type="match status" value="1"/>
</dbReference>
<comment type="subcellular location">
    <subcellularLocation>
        <location evidence="1 16">Cytoplasm</location>
    </subcellularLocation>
</comment>
<protein>
    <recommendedName>
        <fullName evidence="5 16">Formate acetyltransferase</fullName>
        <ecNumber evidence="4 16">2.3.1.54</ecNumber>
    </recommendedName>
    <alternativeName>
        <fullName evidence="12 16">Pyruvate formate-lyase</fullName>
    </alternativeName>
</protein>